<dbReference type="KEGG" id="ttk:TST_1552"/>
<proteinExistence type="predicted"/>
<dbReference type="RefSeq" id="WP_068550420.1">
    <property type="nucleotide sequence ID" value="NZ_AP013035.1"/>
</dbReference>
<name>A0A0S3QVI6_THET7</name>
<evidence type="ECO:0000256" key="1">
    <source>
        <dbReference type="SAM" id="Phobius"/>
    </source>
</evidence>
<dbReference type="STRING" id="1298851.TST_1552"/>
<protein>
    <submittedName>
        <fullName evidence="2">Uncharacterized protein</fullName>
    </submittedName>
</protein>
<keyword evidence="3" id="KW-1185">Reference proteome</keyword>
<dbReference type="AlphaFoldDB" id="A0A0S3QVI6"/>
<keyword evidence="1" id="KW-0472">Membrane</keyword>
<accession>A0A0S3QVI6</accession>
<reference evidence="3" key="1">
    <citation type="journal article" date="2018" name="Science">
        <title>A primordial and reversible TCA cycle in a facultatively chemolithoautotrophic thermophile.</title>
        <authorList>
            <person name="Nunoura T."/>
            <person name="Chikaraishi Y."/>
            <person name="Izaki R."/>
            <person name="Suwa T."/>
            <person name="Sato T."/>
            <person name="Harada T."/>
            <person name="Mori K."/>
            <person name="Kato Y."/>
            <person name="Miyazaki M."/>
            <person name="Shimamura S."/>
            <person name="Yanagawa K."/>
            <person name="Shuto A."/>
            <person name="Ohkouchi N."/>
            <person name="Fujita N."/>
            <person name="Takaki Y."/>
            <person name="Atomi H."/>
            <person name="Takai K."/>
        </authorList>
    </citation>
    <scope>NUCLEOTIDE SEQUENCE [LARGE SCALE GENOMIC DNA]</scope>
    <source>
        <strain evidence="3">DSM 17441 / JCM 13301 / NBRC 103674 / ABI70S6</strain>
    </source>
</reference>
<sequence length="164" mass="18628">MGFFENLKEMELKKLRIIVMSLVVATFVLALVLFKIGAEKLGLNKGEYFPLLVNKNRNSIVTINGTDIDKINKYLGKRMAVVDKVKSVTYLEREKKWILKLSYLSIPLNEKLYENLMKKGVDIKDLEGITIKALGTIHFHPVLGLELIPDNNSNIEILQGKVGR</sequence>
<gene>
    <name evidence="2" type="ORF">TST_1552</name>
</gene>
<dbReference type="Proteomes" id="UP000063234">
    <property type="component" value="Chromosome"/>
</dbReference>
<organism evidence="2 3">
    <name type="scientific">Thermosulfidibacter takaii (strain DSM 17441 / JCM 13301 / NBRC 103674 / ABI70S6)</name>
    <dbReference type="NCBI Taxonomy" id="1298851"/>
    <lineage>
        <taxon>Bacteria</taxon>
        <taxon>Pseudomonadati</taxon>
        <taxon>Thermosulfidibacterota</taxon>
        <taxon>Thermosulfidibacteria</taxon>
        <taxon>Thermosulfidibacterales</taxon>
        <taxon>Thermosulfidibacteraceae</taxon>
    </lineage>
</organism>
<keyword evidence="1" id="KW-0812">Transmembrane</keyword>
<feature type="transmembrane region" description="Helical" evidence="1">
    <location>
        <begin position="15"/>
        <end position="34"/>
    </location>
</feature>
<evidence type="ECO:0000313" key="2">
    <source>
        <dbReference type="EMBL" id="BAT72338.1"/>
    </source>
</evidence>
<evidence type="ECO:0000313" key="3">
    <source>
        <dbReference type="Proteomes" id="UP000063234"/>
    </source>
</evidence>
<keyword evidence="1" id="KW-1133">Transmembrane helix</keyword>
<dbReference type="EMBL" id="AP013035">
    <property type="protein sequence ID" value="BAT72338.1"/>
    <property type="molecule type" value="Genomic_DNA"/>
</dbReference>